<protein>
    <recommendedName>
        <fullName evidence="4">BTB domain-containing protein</fullName>
    </recommendedName>
</protein>
<feature type="compositionally biased region" description="Basic and acidic residues" evidence="1">
    <location>
        <begin position="758"/>
        <end position="780"/>
    </location>
</feature>
<feature type="compositionally biased region" description="Acidic residues" evidence="1">
    <location>
        <begin position="781"/>
        <end position="795"/>
    </location>
</feature>
<feature type="region of interest" description="Disordered" evidence="1">
    <location>
        <begin position="1"/>
        <end position="69"/>
    </location>
</feature>
<dbReference type="KEGG" id="ptkz:JDV02_000340"/>
<gene>
    <name evidence="2" type="ORF">JDV02_000340</name>
</gene>
<accession>A0A9Q8Q4M2</accession>
<evidence type="ECO:0008006" key="4">
    <source>
        <dbReference type="Google" id="ProtNLM"/>
    </source>
</evidence>
<dbReference type="OrthoDB" id="5376710at2759"/>
<name>A0A9Q8Q4M2_9HYPO</name>
<feature type="region of interest" description="Disordered" evidence="1">
    <location>
        <begin position="897"/>
        <end position="926"/>
    </location>
</feature>
<feature type="compositionally biased region" description="Basic and acidic residues" evidence="1">
    <location>
        <begin position="33"/>
        <end position="52"/>
    </location>
</feature>
<keyword evidence="3" id="KW-1185">Reference proteome</keyword>
<feature type="region of interest" description="Disordered" evidence="1">
    <location>
        <begin position="758"/>
        <end position="873"/>
    </location>
</feature>
<dbReference type="EMBL" id="CP086354">
    <property type="protein sequence ID" value="UNI13613.1"/>
    <property type="molecule type" value="Genomic_DNA"/>
</dbReference>
<dbReference type="Proteomes" id="UP000829364">
    <property type="component" value="Chromosome 1"/>
</dbReference>
<dbReference type="AlphaFoldDB" id="A0A9Q8Q4M2"/>
<dbReference type="GeneID" id="72062306"/>
<dbReference type="RefSeq" id="XP_047837094.1">
    <property type="nucleotide sequence ID" value="XM_047981136.1"/>
</dbReference>
<feature type="region of interest" description="Disordered" evidence="1">
    <location>
        <begin position="123"/>
        <end position="153"/>
    </location>
</feature>
<evidence type="ECO:0000313" key="2">
    <source>
        <dbReference type="EMBL" id="UNI13613.1"/>
    </source>
</evidence>
<reference evidence="2" key="1">
    <citation type="submission" date="2021-11" db="EMBL/GenBank/DDBJ databases">
        <title>Purpureocillium_takamizusanense_genome.</title>
        <authorList>
            <person name="Nguyen N.-H."/>
        </authorList>
    </citation>
    <scope>NUCLEOTIDE SEQUENCE</scope>
    <source>
        <strain evidence="2">PT3</strain>
    </source>
</reference>
<evidence type="ECO:0000256" key="1">
    <source>
        <dbReference type="SAM" id="MobiDB-lite"/>
    </source>
</evidence>
<feature type="compositionally biased region" description="Gly residues" evidence="1">
    <location>
        <begin position="987"/>
        <end position="996"/>
    </location>
</feature>
<sequence length="996" mass="110872">MMQRTASESAASTSSSKMSRRLGFALRKISSKGSDKRDDRSRPSTHDHDHSDPSLAHLRRSESGSLNDMQESNLRQLQTLVARMRAAPAGPNHVDGAYKEFIKIKDTCHALCLAILQDELRPPRAASNDTDSLQRRGSSFDAPHSPGAVFDQRSSFSGRSLTEVATGSVMRPPQTNELFLAAIREWKNCLETLTEAFRVSLADTYKSYEREATQEMVDLLFSSKKFRKEAVHRMRNASVTRVLSADPQFFPRYEIRFRNYEKVRQELTEIRHVLQMGESGILPSRTVEDYPIAPRGDAILEFANITAESNGSEPVLRFRVSSYMLAETSPIFARMFSGHSGSLYLHEAGDITDQLPPAPSPYVCEDGSEAKLYRMPQYEVNHLKAMETLMHAAHMHNELVPREVSFEQFVAIAECCMRYRSTSPLELVVEHRWLPQWMHKGADDMPDGLLVISYAFGSRQLFTRMSKSAILNLVDERDLQSKPWPQKIKDRIWAVRCAKVAQVYASCTTTIQEYLRPPTRAPDDDPEPLTQADLRQNINMPAAPPKHAATLTSTPRCPKGSHGCDAVNLGWMMLVYNEMDLLPQIMRPSVLGHLPQTEPRPRSLAQMVDLLRRMPSPASPVHQGGVCDPGPSFRTAIADIYNSVTGLTLHDVSGKSHGWALSKHRMSDPQVLVTSGLGRMAAHDDPHTVAAEFPDEVRLRILQALDDVDDLHAAALTNRGFYDTYQRHELSLVRRFLRADRIRKASLRHNQHDDVKVLKEESDRMKEEVVNTDLDARTINEVDEEEDEGDSDDESASGASTASAHELRRNQQTVDPPKYEETDSPPSGGHASPPTPRQSPLDMRRPSHTSPTKQPDVLTAAIEDDDITPMTEDEARRILWPDSILDTETQQRIPRSAAAVLRSRAQHRPQGGSTNGLAGDGSSPSAVEMVPLWEKFRMGDPSLGDALEDKTLVVTGEKQLRSEHDRRVGLLKKNGANGHGGSDESAGAGGAASKGA</sequence>
<proteinExistence type="predicted"/>
<feature type="compositionally biased region" description="Polar residues" evidence="1">
    <location>
        <begin position="127"/>
        <end position="137"/>
    </location>
</feature>
<feature type="compositionally biased region" description="Basic and acidic residues" evidence="1">
    <location>
        <begin position="958"/>
        <end position="968"/>
    </location>
</feature>
<feature type="compositionally biased region" description="Low complexity" evidence="1">
    <location>
        <begin position="1"/>
        <end position="16"/>
    </location>
</feature>
<feature type="region of interest" description="Disordered" evidence="1">
    <location>
        <begin position="956"/>
        <end position="996"/>
    </location>
</feature>
<organism evidence="2 3">
    <name type="scientific">Purpureocillium takamizusanense</name>
    <dbReference type="NCBI Taxonomy" id="2060973"/>
    <lineage>
        <taxon>Eukaryota</taxon>
        <taxon>Fungi</taxon>
        <taxon>Dikarya</taxon>
        <taxon>Ascomycota</taxon>
        <taxon>Pezizomycotina</taxon>
        <taxon>Sordariomycetes</taxon>
        <taxon>Hypocreomycetidae</taxon>
        <taxon>Hypocreales</taxon>
        <taxon>Ophiocordycipitaceae</taxon>
        <taxon>Purpureocillium</taxon>
    </lineage>
</organism>
<evidence type="ECO:0000313" key="3">
    <source>
        <dbReference type="Proteomes" id="UP000829364"/>
    </source>
</evidence>